<protein>
    <submittedName>
        <fullName evidence="1">Uncharacterized protein</fullName>
    </submittedName>
</protein>
<dbReference type="EMBL" id="FNCI01000003">
    <property type="protein sequence ID" value="SDF95657.1"/>
    <property type="molecule type" value="Genomic_DNA"/>
</dbReference>
<dbReference type="AlphaFoldDB" id="A0A1G7QAP0"/>
<sequence>MITRLILIICRRNGDNGKLGAGACHEGPAEAAVGQIGGYLRLVERVIPVHNQRRNRTGSAR</sequence>
<dbReference type="Proteomes" id="UP000198641">
    <property type="component" value="Unassembled WGS sequence"/>
</dbReference>
<organism evidence="1 2">
    <name type="scientific">Onishia taeanensis</name>
    <dbReference type="NCBI Taxonomy" id="284577"/>
    <lineage>
        <taxon>Bacteria</taxon>
        <taxon>Pseudomonadati</taxon>
        <taxon>Pseudomonadota</taxon>
        <taxon>Gammaproteobacteria</taxon>
        <taxon>Oceanospirillales</taxon>
        <taxon>Halomonadaceae</taxon>
        <taxon>Onishia</taxon>
    </lineage>
</organism>
<dbReference type="STRING" id="284577.SAMN05216571_103176"/>
<name>A0A1G7QAP0_9GAMM</name>
<reference evidence="1 2" key="1">
    <citation type="submission" date="2016-10" db="EMBL/GenBank/DDBJ databases">
        <authorList>
            <person name="de Groot N.N."/>
        </authorList>
    </citation>
    <scope>NUCLEOTIDE SEQUENCE [LARGE SCALE GENOMIC DNA]</scope>
    <source>
        <strain evidence="1 2">BH539</strain>
    </source>
</reference>
<evidence type="ECO:0000313" key="1">
    <source>
        <dbReference type="EMBL" id="SDF95657.1"/>
    </source>
</evidence>
<proteinExistence type="predicted"/>
<evidence type="ECO:0000313" key="2">
    <source>
        <dbReference type="Proteomes" id="UP000198641"/>
    </source>
</evidence>
<gene>
    <name evidence="1" type="ORF">SAMN05216571_103176</name>
</gene>
<keyword evidence="2" id="KW-1185">Reference proteome</keyword>
<accession>A0A1G7QAP0</accession>